<dbReference type="InterPro" id="IPR000595">
    <property type="entry name" value="cNMP-bd_dom"/>
</dbReference>
<dbReference type="InterPro" id="IPR018488">
    <property type="entry name" value="cNMP-bd_CS"/>
</dbReference>
<dbReference type="STRING" id="1156935.QWE_17518"/>
<organism evidence="3 4">
    <name type="scientific">Agrobacterium albertimagni AOL15</name>
    <dbReference type="NCBI Taxonomy" id="1156935"/>
    <lineage>
        <taxon>Bacteria</taxon>
        <taxon>Pseudomonadati</taxon>
        <taxon>Pseudomonadota</taxon>
        <taxon>Alphaproteobacteria</taxon>
        <taxon>Hyphomicrobiales</taxon>
        <taxon>Rhizobiaceae</taxon>
        <taxon>Rhizobium/Agrobacterium group</taxon>
        <taxon>Agrobacterium</taxon>
    </lineage>
</organism>
<evidence type="ECO:0000313" key="4">
    <source>
        <dbReference type="Proteomes" id="UP000007123"/>
    </source>
</evidence>
<dbReference type="OrthoDB" id="3525895at2"/>
<dbReference type="PROSITE" id="PS50042">
    <property type="entry name" value="CNMP_BINDING_3"/>
    <property type="match status" value="1"/>
</dbReference>
<feature type="transmembrane region" description="Helical" evidence="1">
    <location>
        <begin position="277"/>
        <end position="302"/>
    </location>
</feature>
<dbReference type="Pfam" id="PF02517">
    <property type="entry name" value="Rce1-like"/>
    <property type="match status" value="1"/>
</dbReference>
<dbReference type="RefSeq" id="WP_006727498.1">
    <property type="nucleotide sequence ID" value="NZ_ALJF01000013.1"/>
</dbReference>
<evidence type="ECO:0000256" key="1">
    <source>
        <dbReference type="SAM" id="Phobius"/>
    </source>
</evidence>
<feature type="transmembrane region" description="Helical" evidence="1">
    <location>
        <begin position="358"/>
        <end position="377"/>
    </location>
</feature>
<dbReference type="Gene3D" id="2.60.120.10">
    <property type="entry name" value="Jelly Rolls"/>
    <property type="match status" value="1"/>
</dbReference>
<feature type="transmembrane region" description="Helical" evidence="1">
    <location>
        <begin position="206"/>
        <end position="223"/>
    </location>
</feature>
<dbReference type="Proteomes" id="UP000007123">
    <property type="component" value="Unassembled WGS sequence"/>
</dbReference>
<dbReference type="SMART" id="SM00100">
    <property type="entry name" value="cNMP"/>
    <property type="match status" value="1"/>
</dbReference>
<name>K2Q3W0_9HYPH</name>
<comment type="caution">
    <text evidence="3">The sequence shown here is derived from an EMBL/GenBank/DDBJ whole genome shotgun (WGS) entry which is preliminary data.</text>
</comment>
<dbReference type="GO" id="GO:0042391">
    <property type="term" value="P:regulation of membrane potential"/>
    <property type="evidence" value="ECO:0007669"/>
    <property type="project" value="TreeGrafter"/>
</dbReference>
<keyword evidence="1" id="KW-0472">Membrane</keyword>
<feature type="transmembrane region" description="Helical" evidence="1">
    <location>
        <begin position="165"/>
        <end position="186"/>
    </location>
</feature>
<dbReference type="InterPro" id="IPR014710">
    <property type="entry name" value="RmlC-like_jellyroll"/>
</dbReference>
<dbReference type="AlphaFoldDB" id="K2Q3W0"/>
<dbReference type="Pfam" id="PF00027">
    <property type="entry name" value="cNMP_binding"/>
    <property type="match status" value="1"/>
</dbReference>
<dbReference type="PROSITE" id="PS00889">
    <property type="entry name" value="CNMP_BINDING_2"/>
    <property type="match status" value="1"/>
</dbReference>
<dbReference type="GO" id="GO:0080120">
    <property type="term" value="P:CAAX-box protein maturation"/>
    <property type="evidence" value="ECO:0007669"/>
    <property type="project" value="UniProtKB-ARBA"/>
</dbReference>
<dbReference type="eggNOG" id="COG0664">
    <property type="taxonomic scope" value="Bacteria"/>
</dbReference>
<keyword evidence="4" id="KW-1185">Reference proteome</keyword>
<dbReference type="GO" id="GO:0004175">
    <property type="term" value="F:endopeptidase activity"/>
    <property type="evidence" value="ECO:0007669"/>
    <property type="project" value="UniProtKB-ARBA"/>
</dbReference>
<keyword evidence="1" id="KW-0812">Transmembrane</keyword>
<gene>
    <name evidence="3" type="ORF">QWE_17518</name>
</gene>
<accession>K2Q3W0</accession>
<dbReference type="InterPro" id="IPR003675">
    <property type="entry name" value="Rce1/LyrA-like_dom"/>
</dbReference>
<protein>
    <submittedName>
        <fullName evidence="3">GAF domain-containing protein</fullName>
    </submittedName>
</protein>
<reference evidence="3 4" key="1">
    <citation type="journal article" date="2012" name="J. Bacteriol.">
        <title>Draft Genome Sequence of Agrobacterium albertimagni Strain AOL15.</title>
        <authorList>
            <person name="Trimble W.L."/>
            <person name="Phung le T."/>
            <person name="Meyer F."/>
            <person name="Gilbert J.A."/>
            <person name="Silver S."/>
        </authorList>
    </citation>
    <scope>NUCLEOTIDE SEQUENCE [LARGE SCALE GENOMIC DNA]</scope>
    <source>
        <strain evidence="3 4">AOL15</strain>
    </source>
</reference>
<dbReference type="PATRIC" id="fig|1156935.5.peg.3568"/>
<dbReference type="GO" id="GO:0005249">
    <property type="term" value="F:voltage-gated potassium channel activity"/>
    <property type="evidence" value="ECO:0007669"/>
    <property type="project" value="TreeGrafter"/>
</dbReference>
<dbReference type="PANTHER" id="PTHR10217">
    <property type="entry name" value="VOLTAGE AND LIGAND GATED POTASSIUM CHANNEL"/>
    <property type="match status" value="1"/>
</dbReference>
<feature type="domain" description="Cyclic nucleotide-binding" evidence="2">
    <location>
        <begin position="19"/>
        <end position="123"/>
    </location>
</feature>
<proteinExistence type="predicted"/>
<sequence>MSTVDATQLAGQPDFAEKLLKDTSIRVSDGYLDAFHSHVDPVHHDTGTILFRKGDDSHFAILIAEGEIEVYDEESGNVLAIAGEGSLIGELGLISGDPRSASARTLTPLRGWTIDRAQYREFLSDRPELATLFFRKIYAQLSASYGKLRLQFVALEEADRRYHALAFLFVTMVLMINIYALVNSLILTNLKVTHQSQVMFWTSRVMEVWGAFVIWGLTVRCGLTRHDMGIRMGNLWKSVGMGLAISAVALAAMAYFRTMLYPELQGTPVIDPKLVTITVYTYIIVAPLQEWICRGVLLTAIADLMPGKTRPMSAIVITSLIFSTLHLHYSQSLAVVALVSGIVWGWLHLKYRNLAGPIVSHFILGNAATLMGVWSIWERG</sequence>
<evidence type="ECO:0000259" key="2">
    <source>
        <dbReference type="PROSITE" id="PS50042"/>
    </source>
</evidence>
<evidence type="ECO:0000313" key="3">
    <source>
        <dbReference type="EMBL" id="EKF58424.1"/>
    </source>
</evidence>
<dbReference type="InterPro" id="IPR050818">
    <property type="entry name" value="KCNH_animal-type"/>
</dbReference>
<dbReference type="CDD" id="cd00038">
    <property type="entry name" value="CAP_ED"/>
    <property type="match status" value="1"/>
</dbReference>
<keyword evidence="1" id="KW-1133">Transmembrane helix</keyword>
<feature type="transmembrane region" description="Helical" evidence="1">
    <location>
        <begin position="314"/>
        <end position="346"/>
    </location>
</feature>
<dbReference type="eggNOG" id="COG1266">
    <property type="taxonomic scope" value="Bacteria"/>
</dbReference>
<feature type="transmembrane region" description="Helical" evidence="1">
    <location>
        <begin position="235"/>
        <end position="257"/>
    </location>
</feature>
<dbReference type="GO" id="GO:0005886">
    <property type="term" value="C:plasma membrane"/>
    <property type="evidence" value="ECO:0007669"/>
    <property type="project" value="TreeGrafter"/>
</dbReference>
<dbReference type="EMBL" id="ALJF01000013">
    <property type="protein sequence ID" value="EKF58424.1"/>
    <property type="molecule type" value="Genomic_DNA"/>
</dbReference>
<dbReference type="SUPFAM" id="SSF51206">
    <property type="entry name" value="cAMP-binding domain-like"/>
    <property type="match status" value="1"/>
</dbReference>
<dbReference type="PANTHER" id="PTHR10217:SF435">
    <property type="entry name" value="POTASSIUM VOLTAGE-GATED CHANNEL PROTEIN EAG"/>
    <property type="match status" value="1"/>
</dbReference>
<dbReference type="InterPro" id="IPR018490">
    <property type="entry name" value="cNMP-bd_dom_sf"/>
</dbReference>